<dbReference type="GO" id="GO:0008936">
    <property type="term" value="F:nicotinamidase activity"/>
    <property type="evidence" value="ECO:0007669"/>
    <property type="project" value="UniProtKB-EC"/>
</dbReference>
<evidence type="ECO:0000256" key="2">
    <source>
        <dbReference type="ARBA" id="ARBA00022642"/>
    </source>
</evidence>
<protein>
    <recommendedName>
        <fullName evidence="6">nicotinamidase</fullName>
        <ecNumber evidence="6">3.5.1.19</ecNumber>
    </recommendedName>
    <alternativeName>
        <fullName evidence="7">Nicotinamide deamidase</fullName>
    </alternativeName>
</protein>
<dbReference type="Pfam" id="PF00857">
    <property type="entry name" value="Isochorismatase"/>
    <property type="match status" value="1"/>
</dbReference>
<name>A0A0T7APD6_PREIN</name>
<dbReference type="GO" id="GO:0046872">
    <property type="term" value="F:metal ion binding"/>
    <property type="evidence" value="ECO:0007669"/>
    <property type="project" value="UniProtKB-KW"/>
</dbReference>
<evidence type="ECO:0000256" key="3">
    <source>
        <dbReference type="ARBA" id="ARBA00022723"/>
    </source>
</evidence>
<reference evidence="9 10" key="1">
    <citation type="journal article" date="2016" name="DNA Res.">
        <title>The complete genome sequencing of Prevotella intermedia strain OMA14 and a subsequent fine-scale, intra-species genomic comparison reveal an unusual amplification of conjugative and mobile transposons and identify a novel Prevotella-lineage-specific repeat.</title>
        <authorList>
            <person name="Naito M."/>
            <person name="Ogura Y."/>
            <person name="Itoh T."/>
            <person name="Shoji M."/>
            <person name="Okamoto M."/>
            <person name="Hayashi T."/>
            <person name="Nakayama K."/>
        </authorList>
    </citation>
    <scope>NUCLEOTIDE SEQUENCE [LARGE SCALE GENOMIC DNA]</scope>
    <source>
        <strain evidence="9 10">OMA14</strain>
    </source>
</reference>
<dbReference type="Gene3D" id="3.40.50.850">
    <property type="entry name" value="Isochorismatase-like"/>
    <property type="match status" value="1"/>
</dbReference>
<dbReference type="EMBL" id="AP014598">
    <property type="protein sequence ID" value="BAU18942.1"/>
    <property type="molecule type" value="Genomic_DNA"/>
</dbReference>
<keyword evidence="4" id="KW-0378">Hydrolase</keyword>
<evidence type="ECO:0000313" key="9">
    <source>
        <dbReference type="EMBL" id="BAU18942.1"/>
    </source>
</evidence>
<evidence type="ECO:0000259" key="8">
    <source>
        <dbReference type="Pfam" id="PF00857"/>
    </source>
</evidence>
<proteinExistence type="inferred from homology"/>
<dbReference type="AlphaFoldDB" id="A0A0T7APD6"/>
<comment type="pathway">
    <text evidence="5">Cofactor biosynthesis; nicotinate biosynthesis; nicotinate from nicotinamide: step 1/1.</text>
</comment>
<feature type="domain" description="Isochorismatase-like" evidence="8">
    <location>
        <begin position="23"/>
        <end position="169"/>
    </location>
</feature>
<dbReference type="SUPFAM" id="SSF52499">
    <property type="entry name" value="Isochorismatase-like hydrolases"/>
    <property type="match status" value="1"/>
</dbReference>
<organism evidence="9 10">
    <name type="scientific">Prevotella intermedia</name>
    <dbReference type="NCBI Taxonomy" id="28131"/>
    <lineage>
        <taxon>Bacteria</taxon>
        <taxon>Pseudomonadati</taxon>
        <taxon>Bacteroidota</taxon>
        <taxon>Bacteroidia</taxon>
        <taxon>Bacteroidales</taxon>
        <taxon>Prevotellaceae</taxon>
        <taxon>Prevotella</taxon>
    </lineage>
</organism>
<evidence type="ECO:0000256" key="5">
    <source>
        <dbReference type="ARBA" id="ARBA00037900"/>
    </source>
</evidence>
<sequence length="202" mass="22310">MQFGRMVRPDRINVKTMKAMGKILLIVDPQVDFVNGSLPVTGAAEAMDALAAYVKEHGNEYVARLVTADWHPYHHCSFADEGGLWPRHCVQHSAGAAIWQTLLVALNELQGGFTLLYKGNNIAKEEYSIMQNEESASVICRLVEALKIEQLDVCGLAGNICVLDTAKDLKKMLGNTKLNILENYSPSLDDGSMLKDFIKTLD</sequence>
<dbReference type="EC" id="3.5.1.19" evidence="6"/>
<evidence type="ECO:0000256" key="1">
    <source>
        <dbReference type="ARBA" id="ARBA00006336"/>
    </source>
</evidence>
<evidence type="ECO:0000256" key="7">
    <source>
        <dbReference type="ARBA" id="ARBA00043224"/>
    </source>
</evidence>
<keyword evidence="3" id="KW-0479">Metal-binding</keyword>
<gene>
    <name evidence="9" type="ORF">PIOMA14_II_0437</name>
</gene>
<evidence type="ECO:0000256" key="4">
    <source>
        <dbReference type="ARBA" id="ARBA00022801"/>
    </source>
</evidence>
<accession>A0A0T7APD6</accession>
<dbReference type="Proteomes" id="UP000217431">
    <property type="component" value="Chromosome II"/>
</dbReference>
<dbReference type="PANTHER" id="PTHR11080">
    <property type="entry name" value="PYRAZINAMIDASE/NICOTINAMIDASE"/>
    <property type="match status" value="1"/>
</dbReference>
<dbReference type="InterPro" id="IPR000868">
    <property type="entry name" value="Isochorismatase-like_dom"/>
</dbReference>
<dbReference type="InterPro" id="IPR052347">
    <property type="entry name" value="Isochorismatase_Nicotinamidase"/>
</dbReference>
<keyword evidence="2" id="KW-0662">Pyridine nucleotide biosynthesis</keyword>
<evidence type="ECO:0000313" key="10">
    <source>
        <dbReference type="Proteomes" id="UP000217431"/>
    </source>
</evidence>
<dbReference type="InterPro" id="IPR036380">
    <property type="entry name" value="Isochorismatase-like_sf"/>
</dbReference>
<evidence type="ECO:0000256" key="6">
    <source>
        <dbReference type="ARBA" id="ARBA00039017"/>
    </source>
</evidence>
<comment type="similarity">
    <text evidence="1">Belongs to the isochorismatase family.</text>
</comment>
<dbReference type="PANTHER" id="PTHR11080:SF2">
    <property type="entry name" value="LD05707P"/>
    <property type="match status" value="1"/>
</dbReference>
<dbReference type="GO" id="GO:0019363">
    <property type="term" value="P:pyridine nucleotide biosynthetic process"/>
    <property type="evidence" value="ECO:0007669"/>
    <property type="project" value="UniProtKB-KW"/>
</dbReference>